<proteinExistence type="predicted"/>
<comment type="caution">
    <text evidence="1">The sequence shown here is derived from an EMBL/GenBank/DDBJ whole genome shotgun (WGS) entry which is preliminary data.</text>
</comment>
<feature type="non-terminal residue" evidence="1">
    <location>
        <position position="108"/>
    </location>
</feature>
<evidence type="ECO:0000313" key="2">
    <source>
        <dbReference type="Proteomes" id="UP000801492"/>
    </source>
</evidence>
<protein>
    <submittedName>
        <fullName evidence="1">Uncharacterized protein</fullName>
    </submittedName>
</protein>
<evidence type="ECO:0000313" key="1">
    <source>
        <dbReference type="EMBL" id="KAF2888611.1"/>
    </source>
</evidence>
<name>A0A8K0CP78_IGNLU</name>
<dbReference type="Proteomes" id="UP000801492">
    <property type="component" value="Unassembled WGS sequence"/>
</dbReference>
<keyword evidence="2" id="KW-1185">Reference proteome</keyword>
<gene>
    <name evidence="1" type="ORF">ILUMI_17562</name>
</gene>
<dbReference type="EMBL" id="VTPC01075614">
    <property type="protein sequence ID" value="KAF2888611.1"/>
    <property type="molecule type" value="Genomic_DNA"/>
</dbReference>
<sequence>FYQDDYDVKLEVVHIVSYNHSYARDVKAGLVWYNRTTRALNASGYLYKDVGMDVKIVLINYKFLSNEYRPTGISVAINFCKEVDADRFGVFTSLQDSVNFPLKCPVKK</sequence>
<accession>A0A8K0CP78</accession>
<feature type="non-terminal residue" evidence="1">
    <location>
        <position position="1"/>
    </location>
</feature>
<reference evidence="1" key="1">
    <citation type="submission" date="2019-08" db="EMBL/GenBank/DDBJ databases">
        <title>The genome of the North American firefly Photinus pyralis.</title>
        <authorList>
            <consortium name="Photinus pyralis genome working group"/>
            <person name="Fallon T.R."/>
            <person name="Sander Lower S.E."/>
            <person name="Weng J.-K."/>
        </authorList>
    </citation>
    <scope>NUCLEOTIDE SEQUENCE</scope>
    <source>
        <strain evidence="1">TRF0915ILg1</strain>
        <tissue evidence="1">Whole body</tissue>
    </source>
</reference>
<dbReference type="AlphaFoldDB" id="A0A8K0CP78"/>
<organism evidence="1 2">
    <name type="scientific">Ignelater luminosus</name>
    <name type="common">Cucubano</name>
    <name type="synonym">Pyrophorus luminosus</name>
    <dbReference type="NCBI Taxonomy" id="2038154"/>
    <lineage>
        <taxon>Eukaryota</taxon>
        <taxon>Metazoa</taxon>
        <taxon>Ecdysozoa</taxon>
        <taxon>Arthropoda</taxon>
        <taxon>Hexapoda</taxon>
        <taxon>Insecta</taxon>
        <taxon>Pterygota</taxon>
        <taxon>Neoptera</taxon>
        <taxon>Endopterygota</taxon>
        <taxon>Coleoptera</taxon>
        <taxon>Polyphaga</taxon>
        <taxon>Elateriformia</taxon>
        <taxon>Elateroidea</taxon>
        <taxon>Elateridae</taxon>
        <taxon>Agrypninae</taxon>
        <taxon>Pyrophorini</taxon>
        <taxon>Ignelater</taxon>
    </lineage>
</organism>